<proteinExistence type="predicted"/>
<sequence length="228" mass="25914">MSIKKQVVLVRTCHHGKTTEHLHTWAEDLKESFEENGWTVTDCESDMATREPVEKALAATKPGSVFVFYGHGGEDCLIGQDKVAVYDTKNVMSLHDCKVYVVACNTTQELGPFTVEHGAASVYFGYAEKIEAKLRHRDRRGEYVTKPMRILGRCVNSGMQAWIARPELTAAEVKQRMLDIYDYWILYYSGRNGPGIGNRWANEFSRNLLHNREALKLCGDEQARLDHT</sequence>
<gene>
    <name evidence="1" type="ORF">BECKLFY1418C_GA0070996_100466</name>
</gene>
<organism evidence="1">
    <name type="scientific">Candidatus Kentrum sp. LFY</name>
    <dbReference type="NCBI Taxonomy" id="2126342"/>
    <lineage>
        <taxon>Bacteria</taxon>
        <taxon>Pseudomonadati</taxon>
        <taxon>Pseudomonadota</taxon>
        <taxon>Gammaproteobacteria</taxon>
        <taxon>Candidatus Kentrum</taxon>
    </lineage>
</organism>
<evidence type="ECO:0008006" key="2">
    <source>
        <dbReference type="Google" id="ProtNLM"/>
    </source>
</evidence>
<reference evidence="1" key="1">
    <citation type="submission" date="2019-02" db="EMBL/GenBank/DDBJ databases">
        <authorList>
            <person name="Gruber-Vodicka R. H."/>
            <person name="Seah K. B. B."/>
        </authorList>
    </citation>
    <scope>NUCLEOTIDE SEQUENCE</scope>
    <source>
        <strain evidence="1">BECK_BY7</strain>
    </source>
</reference>
<protein>
    <recommendedName>
        <fullName evidence="2">Caspase domain-containing protein</fullName>
    </recommendedName>
</protein>
<evidence type="ECO:0000313" key="1">
    <source>
        <dbReference type="EMBL" id="VFK13850.1"/>
    </source>
</evidence>
<name>A0A450W9Z7_9GAMM</name>
<accession>A0A450W9Z7</accession>
<dbReference type="EMBL" id="CAADFN010000004">
    <property type="protein sequence ID" value="VFK13850.1"/>
    <property type="molecule type" value="Genomic_DNA"/>
</dbReference>
<dbReference type="AlphaFoldDB" id="A0A450W9Z7"/>